<dbReference type="InterPro" id="IPR038471">
    <property type="entry name" value="MecA_C_sf"/>
</dbReference>
<dbReference type="RefSeq" id="WP_213409331.1">
    <property type="nucleotide sequence ID" value="NZ_CP074441.1"/>
</dbReference>
<dbReference type="Pfam" id="PF05389">
    <property type="entry name" value="MecA"/>
    <property type="match status" value="1"/>
</dbReference>
<dbReference type="PIRSF" id="PIRSF029008">
    <property type="entry name" value="MecA"/>
    <property type="match status" value="1"/>
</dbReference>
<keyword evidence="3" id="KW-1185">Reference proteome</keyword>
<dbReference type="EMBL" id="JAOZFE010000001">
    <property type="protein sequence ID" value="MCW0952724.1"/>
    <property type="molecule type" value="Genomic_DNA"/>
</dbReference>
<name>A0ABT3E2T4_9LACO</name>
<evidence type="ECO:0000313" key="2">
    <source>
        <dbReference type="EMBL" id="MCW0952724.1"/>
    </source>
</evidence>
<dbReference type="InterPro" id="IPR008681">
    <property type="entry name" value="Neg-reg_MecA"/>
</dbReference>
<evidence type="ECO:0000313" key="3">
    <source>
        <dbReference type="Proteomes" id="UP001526225"/>
    </source>
</evidence>
<reference evidence="2 3" key="1">
    <citation type="submission" date="2022-10" db="EMBL/GenBank/DDBJ databases">
        <title>Weissella fermenti sp. nov., isolated from fermented cabbage.</title>
        <authorList>
            <person name="Lee J.K."/>
            <person name="Baek J.H."/>
            <person name="Choi D.G."/>
            <person name="Kim J.M."/>
            <person name="Jeon C.O."/>
        </authorList>
    </citation>
    <scope>NUCLEOTIDE SEQUENCE [LARGE SCALE GENOMIC DNA]</scope>
    <source>
        <strain evidence="2 3">KACC 18534</strain>
    </source>
</reference>
<evidence type="ECO:0000256" key="1">
    <source>
        <dbReference type="ARBA" id="ARBA00005397"/>
    </source>
</evidence>
<dbReference type="Proteomes" id="UP001526225">
    <property type="component" value="Unassembled WGS sequence"/>
</dbReference>
<proteinExistence type="inferred from homology"/>
<comment type="caution">
    <text evidence="2">The sequence shown here is derived from an EMBL/GenBank/DDBJ whole genome shotgun (WGS) entry which is preliminary data.</text>
</comment>
<organism evidence="2 3">
    <name type="scientific">Weissella ceti</name>
    <dbReference type="NCBI Taxonomy" id="759620"/>
    <lineage>
        <taxon>Bacteria</taxon>
        <taxon>Bacillati</taxon>
        <taxon>Bacillota</taxon>
        <taxon>Bacilli</taxon>
        <taxon>Lactobacillales</taxon>
        <taxon>Lactobacillaceae</taxon>
        <taxon>Weissella</taxon>
    </lineage>
</organism>
<gene>
    <name evidence="2" type="ORF">OIT44_01350</name>
</gene>
<accession>A0ABT3E2T4</accession>
<sequence length="231" mass="26825">MDFERINEDTIRVMMTQEDLSDYDVVVMDLLESQEKMERFFYAVLEDVDTDHDFMDNDAVTFQILPSGQGLELFISKNLEDPTGMQKAVAKALHQREGVEPDDDVKEELLNRLLGFDDATPNKDERQTEIADDMVDTQIQVEFASFEDVLNFAQMQPKLYAEEQLFRYQDKYYLVMTFADTHDMATIKDSTAIAREYGTVSPISADVLQEHGEQIFNQEATLQLRHYFEQN</sequence>
<dbReference type="Gene3D" id="3.30.70.1950">
    <property type="match status" value="1"/>
</dbReference>
<comment type="similarity">
    <text evidence="1">Belongs to the MecA family.</text>
</comment>
<dbReference type="PANTHER" id="PTHR39161">
    <property type="entry name" value="ADAPTER PROTEIN MECA"/>
    <property type="match status" value="1"/>
</dbReference>
<dbReference type="PANTHER" id="PTHR39161:SF1">
    <property type="entry name" value="ADAPTER PROTEIN MECA 1"/>
    <property type="match status" value="1"/>
</dbReference>
<protein>
    <submittedName>
        <fullName evidence="2">Adaptor protein MecA</fullName>
    </submittedName>
</protein>